<dbReference type="RefSeq" id="WP_322345681.1">
    <property type="nucleotide sequence ID" value="NZ_CP129968.2"/>
</dbReference>
<accession>A0AA49GEM8</accession>
<keyword evidence="1" id="KW-0808">Transferase</keyword>
<keyword evidence="1" id="KW-0489">Methyltransferase</keyword>
<dbReference type="KEGG" id="marp:QYS47_00280"/>
<organism evidence="1">
    <name type="scientific">Marivirga arenosa</name>
    <dbReference type="NCBI Taxonomy" id="3059076"/>
    <lineage>
        <taxon>Bacteria</taxon>
        <taxon>Pseudomonadati</taxon>
        <taxon>Bacteroidota</taxon>
        <taxon>Cytophagia</taxon>
        <taxon>Cytophagales</taxon>
        <taxon>Marivirgaceae</taxon>
        <taxon>Marivirga</taxon>
    </lineage>
</organism>
<dbReference type="SUPFAM" id="SSF53335">
    <property type="entry name" value="S-adenosyl-L-methionine-dependent methyltransferases"/>
    <property type="match status" value="1"/>
</dbReference>
<dbReference type="EC" id="2.1.1.-" evidence="1"/>
<dbReference type="InterPro" id="IPR029063">
    <property type="entry name" value="SAM-dependent_MTases_sf"/>
</dbReference>
<evidence type="ECO:0000313" key="1">
    <source>
        <dbReference type="EMBL" id="WKK80899.2"/>
    </source>
</evidence>
<proteinExistence type="predicted"/>
<reference evidence="1" key="1">
    <citation type="submission" date="2023-08" db="EMBL/GenBank/DDBJ databases">
        <title>Comparative genomics and taxonomic characterization of three novel marine species of genus Marivirga.</title>
        <authorList>
            <person name="Muhammad N."/>
            <person name="Kim S.-G."/>
        </authorList>
    </citation>
    <scope>NUCLEOTIDE SEQUENCE</scope>
    <source>
        <strain evidence="1">BKB1-2</strain>
    </source>
</reference>
<protein>
    <submittedName>
        <fullName evidence="1">Class I SAM-dependent methyltransferase</fullName>
        <ecNumber evidence="1">2.1.1.-</ecNumber>
    </submittedName>
</protein>
<dbReference type="CDD" id="cd02440">
    <property type="entry name" value="AdoMet_MTases"/>
    <property type="match status" value="1"/>
</dbReference>
<sequence>MNFFLFKEYIKYFHLQTDEHSLHSPFFYNFYLKLIKSKQKHLDWSSIEVKRQELLNNSQEIEIFDLGAGSKVQNSSKRRISSIAKHSLSSSKFSQFLFQLIQFYDFQQIIELGTSLGINTSYLASANNQSIVDSFEADQNALKIAKYVNQNFENINFHEGNIDNTLPELLNNLTEIDLVYADANHTYEATIRYFDLIAPKLHAASIYILDDIHWSSGMNKAWNELKIHNKVSASIDLFDAGLLFFNPELNQQHYILKF</sequence>
<dbReference type="GO" id="GO:0032259">
    <property type="term" value="P:methylation"/>
    <property type="evidence" value="ECO:0007669"/>
    <property type="project" value="UniProtKB-KW"/>
</dbReference>
<gene>
    <name evidence="1" type="ORF">QYS47_00280</name>
</gene>
<name>A0AA49GEM8_9BACT</name>
<dbReference type="Gene3D" id="3.40.50.150">
    <property type="entry name" value="Vaccinia Virus protein VP39"/>
    <property type="match status" value="1"/>
</dbReference>
<dbReference type="Pfam" id="PF13578">
    <property type="entry name" value="Methyltransf_24"/>
    <property type="match status" value="1"/>
</dbReference>
<dbReference type="Proteomes" id="UP001232019">
    <property type="component" value="Chromosome"/>
</dbReference>
<dbReference type="AlphaFoldDB" id="A0AA49GEM8"/>
<dbReference type="GO" id="GO:0008168">
    <property type="term" value="F:methyltransferase activity"/>
    <property type="evidence" value="ECO:0007669"/>
    <property type="project" value="UniProtKB-KW"/>
</dbReference>
<dbReference type="EMBL" id="CP129968">
    <property type="protein sequence ID" value="WKK80899.2"/>
    <property type="molecule type" value="Genomic_DNA"/>
</dbReference>